<evidence type="ECO:0000313" key="4">
    <source>
        <dbReference type="Proteomes" id="UP001287286"/>
    </source>
</evidence>
<comment type="caution">
    <text evidence="2">The sequence shown here is derived from an EMBL/GenBank/DDBJ whole genome shotgun (WGS) entry which is preliminary data.</text>
</comment>
<dbReference type="Proteomes" id="UP001287286">
    <property type="component" value="Unassembled WGS sequence"/>
</dbReference>
<evidence type="ECO:0000313" key="3">
    <source>
        <dbReference type="Proteomes" id="UP000245956"/>
    </source>
</evidence>
<reference evidence="1 4" key="4">
    <citation type="journal article" date="2024" name="Microbiol. Resour. Announc.">
        <title>Genome annotations for the ascomycete fungi Trichoderma harzianum, Trichoderma aggressivum, and Purpureocillium lilacinum.</title>
        <authorList>
            <person name="Beijen E.P.W."/>
            <person name="Ohm R.A."/>
        </authorList>
    </citation>
    <scope>NUCLEOTIDE SEQUENCE [LARGE SCALE GENOMIC DNA]</scope>
    <source>
        <strain evidence="1 4">CBS 150709</strain>
    </source>
</reference>
<keyword evidence="4" id="KW-1185">Reference proteome</keyword>
<name>A0A2U3E2U4_PURLI</name>
<proteinExistence type="predicted"/>
<reference evidence="1" key="3">
    <citation type="submission" date="2023-11" db="EMBL/GenBank/DDBJ databases">
        <authorList>
            <person name="Beijen E."/>
            <person name="Ohm R.A."/>
        </authorList>
    </citation>
    <scope>NUCLEOTIDE SEQUENCE</scope>
    <source>
        <strain evidence="1">CBS 150709</strain>
    </source>
</reference>
<organism evidence="2 3">
    <name type="scientific">Purpureocillium lilacinum</name>
    <name type="common">Paecilomyces lilacinus</name>
    <dbReference type="NCBI Taxonomy" id="33203"/>
    <lineage>
        <taxon>Eukaryota</taxon>
        <taxon>Fungi</taxon>
        <taxon>Dikarya</taxon>
        <taxon>Ascomycota</taxon>
        <taxon>Pezizomycotina</taxon>
        <taxon>Sordariomycetes</taxon>
        <taxon>Hypocreomycetidae</taxon>
        <taxon>Hypocreales</taxon>
        <taxon>Ophiocordycipitaceae</taxon>
        <taxon>Purpureocillium</taxon>
    </lineage>
</organism>
<sequence length="108" mass="10946">MRVQACNRVADRAHNLGERVWTIQRKQFLKPSPIATVSISAAASPIAASPIPSSPIAPAVSLISSRSNTAITTPSSPMKAAGASKAAMMATMVASAVTGGAYSPAVIV</sequence>
<evidence type="ECO:0000313" key="1">
    <source>
        <dbReference type="EMBL" id="KAK4095232.1"/>
    </source>
</evidence>
<reference evidence="2" key="1">
    <citation type="submission" date="2015-05" db="EMBL/GenBank/DDBJ databases">
        <authorList>
            <person name="Wang D.B."/>
            <person name="Wang M."/>
        </authorList>
    </citation>
    <scope>NUCLEOTIDE SEQUENCE</scope>
    <source>
        <strain evidence="2">36-1</strain>
    </source>
</reference>
<dbReference type="AlphaFoldDB" id="A0A2U3E2U4"/>
<evidence type="ECO:0000313" key="2">
    <source>
        <dbReference type="EMBL" id="PWI68820.1"/>
    </source>
</evidence>
<gene>
    <name evidence="2" type="ORF">PCL_01909</name>
    <name evidence="1" type="ORF">Purlil1_28</name>
</gene>
<reference evidence="2 3" key="2">
    <citation type="journal article" date="2016" name="Front. Microbiol.">
        <title>Genome and transcriptome sequences reveal the specific parasitism of the nematophagous Purpureocillium lilacinum 36-1.</title>
        <authorList>
            <person name="Xie J."/>
            <person name="Li S."/>
            <person name="Mo C."/>
            <person name="Xiao X."/>
            <person name="Peng D."/>
            <person name="Wang G."/>
            <person name="Xiao Y."/>
        </authorList>
    </citation>
    <scope>NUCLEOTIDE SEQUENCE [LARGE SCALE GENOMIC DNA]</scope>
    <source>
        <strain evidence="2 3">36-1</strain>
    </source>
</reference>
<dbReference type="EMBL" id="JAWRVI010000001">
    <property type="protein sequence ID" value="KAK4095232.1"/>
    <property type="molecule type" value="Genomic_DNA"/>
</dbReference>
<dbReference type="EMBL" id="LCWV01000014">
    <property type="protein sequence ID" value="PWI68820.1"/>
    <property type="molecule type" value="Genomic_DNA"/>
</dbReference>
<accession>A0A2U3E2U4</accession>
<dbReference type="Proteomes" id="UP000245956">
    <property type="component" value="Unassembled WGS sequence"/>
</dbReference>
<protein>
    <submittedName>
        <fullName evidence="2">Uncharacterized protein</fullName>
    </submittedName>
</protein>